<name>A0A0E0PMX4_ORYRU</name>
<dbReference type="EnsemblPlants" id="ORUFI05G18880.1">
    <property type="protein sequence ID" value="ORUFI05G18880.1"/>
    <property type="gene ID" value="ORUFI05G18880"/>
</dbReference>
<evidence type="ECO:0000256" key="12">
    <source>
        <dbReference type="RuleBase" id="RU000304"/>
    </source>
</evidence>
<dbReference type="PANTHER" id="PTHR24343">
    <property type="entry name" value="SERINE/THREONINE KINASE"/>
    <property type="match status" value="1"/>
</dbReference>
<keyword evidence="7" id="KW-0418">Kinase</keyword>
<dbReference type="GO" id="GO:0005524">
    <property type="term" value="F:ATP binding"/>
    <property type="evidence" value="ECO:0007669"/>
    <property type="project" value="UniProtKB-UniRule"/>
</dbReference>
<dbReference type="PROSITE" id="PS50011">
    <property type="entry name" value="PROTEIN_KINASE_DOM"/>
    <property type="match status" value="1"/>
</dbReference>
<keyword evidence="6 11" id="KW-0547">Nucleotide-binding</keyword>
<dbReference type="PROSITE" id="PS00107">
    <property type="entry name" value="PROTEIN_KINASE_ATP"/>
    <property type="match status" value="1"/>
</dbReference>
<dbReference type="GO" id="GO:0009738">
    <property type="term" value="P:abscisic acid-activated signaling pathway"/>
    <property type="evidence" value="ECO:0007669"/>
    <property type="project" value="UniProtKB-KW"/>
</dbReference>
<comment type="similarity">
    <text evidence="12">Belongs to the protein kinase superfamily.</text>
</comment>
<comment type="catalytic activity">
    <reaction evidence="9">
        <text>L-threonyl-[protein] + ATP = O-phospho-L-threonyl-[protein] + ADP + H(+)</text>
        <dbReference type="Rhea" id="RHEA:46608"/>
        <dbReference type="Rhea" id="RHEA-COMP:11060"/>
        <dbReference type="Rhea" id="RHEA-COMP:11605"/>
        <dbReference type="ChEBI" id="CHEBI:15378"/>
        <dbReference type="ChEBI" id="CHEBI:30013"/>
        <dbReference type="ChEBI" id="CHEBI:30616"/>
        <dbReference type="ChEBI" id="CHEBI:61977"/>
        <dbReference type="ChEBI" id="CHEBI:456216"/>
        <dbReference type="EC" id="2.7.11.1"/>
    </reaction>
</comment>
<proteinExistence type="inferred from homology"/>
<keyword evidence="3" id="KW-0597">Phosphoprotein</keyword>
<organism evidence="15 16">
    <name type="scientific">Oryza rufipogon</name>
    <name type="common">Brownbeard rice</name>
    <name type="synonym">Asian wild rice</name>
    <dbReference type="NCBI Taxonomy" id="4529"/>
    <lineage>
        <taxon>Eukaryota</taxon>
        <taxon>Viridiplantae</taxon>
        <taxon>Streptophyta</taxon>
        <taxon>Embryophyta</taxon>
        <taxon>Tracheophyta</taxon>
        <taxon>Spermatophyta</taxon>
        <taxon>Magnoliopsida</taxon>
        <taxon>Liliopsida</taxon>
        <taxon>Poales</taxon>
        <taxon>Poaceae</taxon>
        <taxon>BOP clade</taxon>
        <taxon>Oryzoideae</taxon>
        <taxon>Oryzeae</taxon>
        <taxon>Oryzinae</taxon>
        <taxon>Oryza</taxon>
    </lineage>
</organism>
<accession>A0A0E0PMX4</accession>
<dbReference type="GO" id="GO:0004674">
    <property type="term" value="F:protein serine/threonine kinase activity"/>
    <property type="evidence" value="ECO:0007669"/>
    <property type="project" value="UniProtKB-KW"/>
</dbReference>
<feature type="binding site" evidence="11">
    <location>
        <position position="33"/>
    </location>
    <ligand>
        <name>ATP</name>
        <dbReference type="ChEBI" id="CHEBI:30616"/>
    </ligand>
</feature>
<evidence type="ECO:0000256" key="5">
    <source>
        <dbReference type="ARBA" id="ARBA00022682"/>
    </source>
</evidence>
<dbReference type="Gene3D" id="1.10.510.10">
    <property type="entry name" value="Transferase(Phosphotransferase) domain 1"/>
    <property type="match status" value="1"/>
</dbReference>
<evidence type="ECO:0000256" key="6">
    <source>
        <dbReference type="ARBA" id="ARBA00022741"/>
    </source>
</evidence>
<dbReference type="EC" id="2.7.11.1" evidence="1"/>
<reference evidence="15" key="2">
    <citation type="submission" date="2015-06" db="UniProtKB">
        <authorList>
            <consortium name="EnsemblPlants"/>
        </authorList>
    </citation>
    <scope>IDENTIFICATION</scope>
</reference>
<keyword evidence="8 11" id="KW-0067">ATP-binding</keyword>
<feature type="region of interest" description="Disordered" evidence="13">
    <location>
        <begin position="219"/>
        <end position="250"/>
    </location>
</feature>
<comment type="catalytic activity">
    <reaction evidence="10">
        <text>L-seryl-[protein] + ATP = O-phospho-L-seryl-[protein] + ADP + H(+)</text>
        <dbReference type="Rhea" id="RHEA:17989"/>
        <dbReference type="Rhea" id="RHEA-COMP:9863"/>
        <dbReference type="Rhea" id="RHEA-COMP:11604"/>
        <dbReference type="ChEBI" id="CHEBI:15378"/>
        <dbReference type="ChEBI" id="CHEBI:29999"/>
        <dbReference type="ChEBI" id="CHEBI:30616"/>
        <dbReference type="ChEBI" id="CHEBI:83421"/>
        <dbReference type="ChEBI" id="CHEBI:456216"/>
        <dbReference type="EC" id="2.7.11.1"/>
    </reaction>
</comment>
<evidence type="ECO:0000256" key="1">
    <source>
        <dbReference type="ARBA" id="ARBA00012513"/>
    </source>
</evidence>
<dbReference type="InterPro" id="IPR008271">
    <property type="entry name" value="Ser/Thr_kinase_AS"/>
</dbReference>
<evidence type="ECO:0000256" key="3">
    <source>
        <dbReference type="ARBA" id="ARBA00022553"/>
    </source>
</evidence>
<evidence type="ECO:0000256" key="4">
    <source>
        <dbReference type="ARBA" id="ARBA00022679"/>
    </source>
</evidence>
<dbReference type="InterPro" id="IPR011009">
    <property type="entry name" value="Kinase-like_dom_sf"/>
</dbReference>
<evidence type="ECO:0000259" key="14">
    <source>
        <dbReference type="PROSITE" id="PS50011"/>
    </source>
</evidence>
<evidence type="ECO:0000256" key="9">
    <source>
        <dbReference type="ARBA" id="ARBA00047899"/>
    </source>
</evidence>
<evidence type="ECO:0000256" key="2">
    <source>
        <dbReference type="ARBA" id="ARBA00022527"/>
    </source>
</evidence>
<keyword evidence="16" id="KW-1185">Reference proteome</keyword>
<dbReference type="InterPro" id="IPR017441">
    <property type="entry name" value="Protein_kinase_ATP_BS"/>
</dbReference>
<dbReference type="SUPFAM" id="SSF56112">
    <property type="entry name" value="Protein kinase-like (PK-like)"/>
    <property type="match status" value="1"/>
</dbReference>
<dbReference type="HOGENOM" id="CLU_000288_63_0_1"/>
<evidence type="ECO:0000256" key="8">
    <source>
        <dbReference type="ARBA" id="ARBA00022840"/>
    </source>
</evidence>
<keyword evidence="5" id="KW-0938">Abscisic acid signaling pathway</keyword>
<keyword evidence="4" id="KW-0808">Transferase</keyword>
<evidence type="ECO:0000313" key="15">
    <source>
        <dbReference type="EnsemblPlants" id="ORUFI05G18880.1"/>
    </source>
</evidence>
<dbReference type="Proteomes" id="UP000008022">
    <property type="component" value="Unassembled WGS sequence"/>
</dbReference>
<evidence type="ECO:0000256" key="10">
    <source>
        <dbReference type="ARBA" id="ARBA00048679"/>
    </source>
</evidence>
<feature type="compositionally biased region" description="Acidic residues" evidence="13">
    <location>
        <begin position="228"/>
        <end position="250"/>
    </location>
</feature>
<evidence type="ECO:0000256" key="7">
    <source>
        <dbReference type="ARBA" id="ARBA00022777"/>
    </source>
</evidence>
<evidence type="ECO:0000313" key="16">
    <source>
        <dbReference type="Proteomes" id="UP000008022"/>
    </source>
</evidence>
<evidence type="ECO:0000256" key="11">
    <source>
        <dbReference type="PROSITE-ProRule" id="PRU10141"/>
    </source>
</evidence>
<evidence type="ECO:0000256" key="13">
    <source>
        <dbReference type="SAM" id="MobiDB-lite"/>
    </source>
</evidence>
<dbReference type="PANTHER" id="PTHR24343:SF431">
    <property type="entry name" value="SERINE_THREONINE-PROTEIN KINASE SRK2A"/>
    <property type="match status" value="1"/>
</dbReference>
<protein>
    <recommendedName>
        <fullName evidence="1">non-specific serine/threonine protein kinase</fullName>
        <ecNumber evidence="1">2.7.11.1</ecNumber>
    </recommendedName>
</protein>
<keyword evidence="2 12" id="KW-0723">Serine/threonine-protein kinase</keyword>
<reference evidence="16" key="1">
    <citation type="submission" date="2013-06" db="EMBL/GenBank/DDBJ databases">
        <authorList>
            <person name="Zhao Q."/>
        </authorList>
    </citation>
    <scope>NUCLEOTIDE SEQUENCE</scope>
    <source>
        <strain evidence="16">cv. W1943</strain>
    </source>
</reference>
<dbReference type="Gramene" id="ORUFI05G18880.1">
    <property type="protein sequence ID" value="ORUFI05G18880.1"/>
    <property type="gene ID" value="ORUFI05G18880"/>
</dbReference>
<dbReference type="SMART" id="SM00220">
    <property type="entry name" value="S_TKc"/>
    <property type="match status" value="1"/>
</dbReference>
<sequence>MDTYEEVRSIGSGNFGVTRLMCNRDTGELVAVKTIPRGNHRINKSAYREIINHRSLRHPNIIQFIEAILTHTHLAIVMEYASGGELFDRIVDLERFSEDEARYFFQQLIWGVSYCHHMKICHRDLKLENVLLDGSAAPRLKICDFGYSKSSMLHSRPKSAVGTPAYIAPEILNLQEYDGKLIKAIQYEIPQQVHISTDCRELISRIFVSDPSKKIPKSFGDGYIDYRSDEEEMQEEEEGPEENEEEEDECDKILREVQEKETPNMKALSIG</sequence>
<dbReference type="AlphaFoldDB" id="A0A0E0PMX4"/>
<dbReference type="Pfam" id="PF00069">
    <property type="entry name" value="Pkinase"/>
    <property type="match status" value="1"/>
</dbReference>
<dbReference type="PROSITE" id="PS00108">
    <property type="entry name" value="PROTEIN_KINASE_ST"/>
    <property type="match status" value="1"/>
</dbReference>
<feature type="domain" description="Protein kinase" evidence="14">
    <location>
        <begin position="4"/>
        <end position="271"/>
    </location>
</feature>
<dbReference type="InterPro" id="IPR000719">
    <property type="entry name" value="Prot_kinase_dom"/>
</dbReference>